<accession>A0ABT0L825</accession>
<evidence type="ECO:0000313" key="1">
    <source>
        <dbReference type="EMBL" id="MCL1123854.1"/>
    </source>
</evidence>
<dbReference type="EMBL" id="JAKIKS010000013">
    <property type="protein sequence ID" value="MCL1123854.1"/>
    <property type="molecule type" value="Genomic_DNA"/>
</dbReference>
<dbReference type="RefSeq" id="WP_248939140.1">
    <property type="nucleotide sequence ID" value="NZ_JAKIKS010000013.1"/>
</dbReference>
<sequence length="80" mass="8865">MPMDMPITTDNALQLIDNQISVAIHKQVSIAQFDTTTISTSNIVKVVEESFHLADDKEPMIALYPFMGPKPKPQAPIIID</sequence>
<proteinExistence type="predicted"/>
<reference evidence="1 2" key="1">
    <citation type="submission" date="2022-01" db="EMBL/GenBank/DDBJ databases">
        <title>Whole genome-based taxonomy of the Shewanellaceae.</title>
        <authorList>
            <person name="Martin-Rodriguez A.J."/>
        </authorList>
    </citation>
    <scope>NUCLEOTIDE SEQUENCE [LARGE SCALE GENOMIC DNA]</scope>
    <source>
        <strain evidence="1 2">DSM 17177</strain>
    </source>
</reference>
<gene>
    <name evidence="1" type="ORF">L2764_05005</name>
</gene>
<protein>
    <submittedName>
        <fullName evidence="1">Uncharacterized protein</fullName>
    </submittedName>
</protein>
<evidence type="ECO:0000313" key="2">
    <source>
        <dbReference type="Proteomes" id="UP001203423"/>
    </source>
</evidence>
<dbReference type="Proteomes" id="UP001203423">
    <property type="component" value="Unassembled WGS sequence"/>
</dbReference>
<organism evidence="1 2">
    <name type="scientific">Shewanella surugensis</name>
    <dbReference type="NCBI Taxonomy" id="212020"/>
    <lineage>
        <taxon>Bacteria</taxon>
        <taxon>Pseudomonadati</taxon>
        <taxon>Pseudomonadota</taxon>
        <taxon>Gammaproteobacteria</taxon>
        <taxon>Alteromonadales</taxon>
        <taxon>Shewanellaceae</taxon>
        <taxon>Shewanella</taxon>
    </lineage>
</organism>
<comment type="caution">
    <text evidence="1">The sequence shown here is derived from an EMBL/GenBank/DDBJ whole genome shotgun (WGS) entry which is preliminary data.</text>
</comment>
<keyword evidence="2" id="KW-1185">Reference proteome</keyword>
<name>A0ABT0L825_9GAMM</name>